<name>A0A941IRG4_9ACTN</name>
<gene>
    <name evidence="5" type="ORF">KDL01_36215</name>
</gene>
<feature type="signal peptide" evidence="3">
    <location>
        <begin position="1"/>
        <end position="23"/>
    </location>
</feature>
<dbReference type="InterPro" id="IPR025997">
    <property type="entry name" value="SBP_2_dom"/>
</dbReference>
<sequence length="371" mass="37910">MRKAVLSATVVGAAALAFGVAGCSSSSNSSSASGSSTSTTSSAVQVGIILPDTVSSARYVNADAPALTAECKAKSLNCDIQNAQGVPATQQSLADKMINTEHVQVLILDPLNTTVGASIEKEAHAAGVKTIDYDRLDTGASPDYYVSYNNTEVGQLQGQALVAAAKADGITNPDVAILDGATTDHNAVLFNQGYMSVLSPLIKAGTWKESGEQWVTNWDNPTAGTDFMSMYNKDHNINVVMVANDGMANAVIQDLKNLGIAGKVVVSGQDASAAGLQNILTGDQSFSIYKAAKGEAVPAVDLASQIIAGNVTDTFTSVTDPTNNTQVKSILGTPVVITKANVGAPITGGDDKLSDVCTSAFAAACSAAGLQ</sequence>
<evidence type="ECO:0000256" key="3">
    <source>
        <dbReference type="SAM" id="SignalP"/>
    </source>
</evidence>
<organism evidence="5 6">
    <name type="scientific">Actinospica durhamensis</name>
    <dbReference type="NCBI Taxonomy" id="1508375"/>
    <lineage>
        <taxon>Bacteria</taxon>
        <taxon>Bacillati</taxon>
        <taxon>Actinomycetota</taxon>
        <taxon>Actinomycetes</taxon>
        <taxon>Catenulisporales</taxon>
        <taxon>Actinospicaceae</taxon>
        <taxon>Actinospica</taxon>
    </lineage>
</organism>
<keyword evidence="6" id="KW-1185">Reference proteome</keyword>
<dbReference type="Gene3D" id="3.40.50.2300">
    <property type="match status" value="2"/>
</dbReference>
<evidence type="ECO:0000313" key="6">
    <source>
        <dbReference type="Proteomes" id="UP000675781"/>
    </source>
</evidence>
<comment type="caution">
    <text evidence="5">The sequence shown here is derived from an EMBL/GenBank/DDBJ whole genome shotgun (WGS) entry which is preliminary data.</text>
</comment>
<dbReference type="EMBL" id="JAGSOG010000328">
    <property type="protein sequence ID" value="MBR7838770.1"/>
    <property type="molecule type" value="Genomic_DNA"/>
</dbReference>
<feature type="domain" description="Periplasmic binding protein" evidence="4">
    <location>
        <begin position="50"/>
        <end position="309"/>
    </location>
</feature>
<evidence type="ECO:0000313" key="5">
    <source>
        <dbReference type="EMBL" id="MBR7838770.1"/>
    </source>
</evidence>
<keyword evidence="2 3" id="KW-0732">Signal</keyword>
<dbReference type="Proteomes" id="UP000675781">
    <property type="component" value="Unassembled WGS sequence"/>
</dbReference>
<dbReference type="InterPro" id="IPR028082">
    <property type="entry name" value="Peripla_BP_I"/>
</dbReference>
<dbReference type="PANTHER" id="PTHR30036:SF1">
    <property type="entry name" value="D-XYLOSE-BINDING PERIPLASMIC PROTEIN"/>
    <property type="match status" value="1"/>
</dbReference>
<comment type="subcellular location">
    <subcellularLocation>
        <location evidence="1">Cell envelope</location>
    </subcellularLocation>
</comment>
<dbReference type="Pfam" id="PF13407">
    <property type="entry name" value="Peripla_BP_4"/>
    <property type="match status" value="1"/>
</dbReference>
<dbReference type="AlphaFoldDB" id="A0A941IRG4"/>
<accession>A0A941IRG4</accession>
<dbReference type="PROSITE" id="PS51257">
    <property type="entry name" value="PROKAR_LIPOPROTEIN"/>
    <property type="match status" value="1"/>
</dbReference>
<dbReference type="GO" id="GO:0030288">
    <property type="term" value="C:outer membrane-bounded periplasmic space"/>
    <property type="evidence" value="ECO:0007669"/>
    <property type="project" value="TreeGrafter"/>
</dbReference>
<dbReference type="SUPFAM" id="SSF53822">
    <property type="entry name" value="Periplasmic binding protein-like I"/>
    <property type="match status" value="1"/>
</dbReference>
<dbReference type="GO" id="GO:0030246">
    <property type="term" value="F:carbohydrate binding"/>
    <property type="evidence" value="ECO:0007669"/>
    <property type="project" value="TreeGrafter"/>
</dbReference>
<evidence type="ECO:0000256" key="2">
    <source>
        <dbReference type="ARBA" id="ARBA00022729"/>
    </source>
</evidence>
<dbReference type="PANTHER" id="PTHR30036">
    <property type="entry name" value="D-XYLOSE-BINDING PERIPLASMIC PROTEIN"/>
    <property type="match status" value="1"/>
</dbReference>
<protein>
    <submittedName>
        <fullName evidence="5">Substrate-binding domain-containing protein</fullName>
    </submittedName>
</protein>
<proteinExistence type="predicted"/>
<evidence type="ECO:0000256" key="1">
    <source>
        <dbReference type="ARBA" id="ARBA00004196"/>
    </source>
</evidence>
<reference evidence="5" key="1">
    <citation type="submission" date="2021-04" db="EMBL/GenBank/DDBJ databases">
        <title>Genome based classification of Actinospica acidithermotolerans sp. nov., an actinobacterium isolated from an Indonesian hot spring.</title>
        <authorList>
            <person name="Kusuma A.B."/>
            <person name="Putra K.E."/>
            <person name="Nafisah S."/>
            <person name="Loh J."/>
            <person name="Nouioui I."/>
            <person name="Goodfellow M."/>
        </authorList>
    </citation>
    <scope>NUCLEOTIDE SEQUENCE</scope>
    <source>
        <strain evidence="5">CSCA 57</strain>
    </source>
</reference>
<evidence type="ECO:0000259" key="4">
    <source>
        <dbReference type="Pfam" id="PF13407"/>
    </source>
</evidence>
<dbReference type="InterPro" id="IPR050555">
    <property type="entry name" value="Bact_Solute-Bind_Prot2"/>
</dbReference>
<feature type="chain" id="PRO_5039329691" evidence="3">
    <location>
        <begin position="24"/>
        <end position="371"/>
    </location>
</feature>